<gene>
    <name evidence="2" type="ORF">F0562_028841</name>
</gene>
<dbReference type="Proteomes" id="UP000325577">
    <property type="component" value="Linkage Group LG16"/>
</dbReference>
<feature type="region of interest" description="Disordered" evidence="1">
    <location>
        <begin position="1"/>
        <end position="50"/>
    </location>
</feature>
<keyword evidence="3" id="KW-1185">Reference proteome</keyword>
<evidence type="ECO:0000313" key="2">
    <source>
        <dbReference type="EMBL" id="KAA8536363.1"/>
    </source>
</evidence>
<dbReference type="EMBL" id="CM018039">
    <property type="protein sequence ID" value="KAA8536363.1"/>
    <property type="molecule type" value="Genomic_DNA"/>
</dbReference>
<accession>A0A5J5AZ98</accession>
<reference evidence="2 3" key="1">
    <citation type="submission" date="2019-09" db="EMBL/GenBank/DDBJ databases">
        <title>A chromosome-level genome assembly of the Chinese tupelo Nyssa sinensis.</title>
        <authorList>
            <person name="Yang X."/>
            <person name="Kang M."/>
            <person name="Yang Y."/>
            <person name="Xiong H."/>
            <person name="Wang M."/>
            <person name="Zhang Z."/>
            <person name="Wang Z."/>
            <person name="Wu H."/>
            <person name="Ma T."/>
            <person name="Liu J."/>
            <person name="Xi Z."/>
        </authorList>
    </citation>
    <scope>NUCLEOTIDE SEQUENCE [LARGE SCALE GENOMIC DNA]</scope>
    <source>
        <strain evidence="2">J267</strain>
        <tissue evidence="2">Leaf</tissue>
    </source>
</reference>
<proteinExistence type="predicted"/>
<feature type="compositionally biased region" description="Basic and acidic residues" evidence="1">
    <location>
        <begin position="26"/>
        <end position="37"/>
    </location>
</feature>
<name>A0A5J5AZ98_9ASTE</name>
<dbReference type="OrthoDB" id="1739165at2759"/>
<evidence type="ECO:0000256" key="1">
    <source>
        <dbReference type="SAM" id="MobiDB-lite"/>
    </source>
</evidence>
<evidence type="ECO:0000313" key="3">
    <source>
        <dbReference type="Proteomes" id="UP000325577"/>
    </source>
</evidence>
<organism evidence="2 3">
    <name type="scientific">Nyssa sinensis</name>
    <dbReference type="NCBI Taxonomy" id="561372"/>
    <lineage>
        <taxon>Eukaryota</taxon>
        <taxon>Viridiplantae</taxon>
        <taxon>Streptophyta</taxon>
        <taxon>Embryophyta</taxon>
        <taxon>Tracheophyta</taxon>
        <taxon>Spermatophyta</taxon>
        <taxon>Magnoliopsida</taxon>
        <taxon>eudicotyledons</taxon>
        <taxon>Gunneridae</taxon>
        <taxon>Pentapetalae</taxon>
        <taxon>asterids</taxon>
        <taxon>Cornales</taxon>
        <taxon>Nyssaceae</taxon>
        <taxon>Nyssa</taxon>
    </lineage>
</organism>
<sequence>MRVVPPDLGSQSVNRRNDASGSLEVPHCDEVQSRQDATEAGGQSTTTCRDIQSRGTRFLASRVLSPTGRPVSTPDCPASWSRHGVGAMQCVTPRQTYPRPNGFGLQLTFKDSMVHRILQFTPSITFHYVLHRCESRDILLLRVVLFLLKTSLPPSCAPANGASVARALL</sequence>
<dbReference type="AlphaFoldDB" id="A0A5J5AZ98"/>
<feature type="compositionally biased region" description="Polar residues" evidence="1">
    <location>
        <begin position="41"/>
        <end position="50"/>
    </location>
</feature>
<protein>
    <submittedName>
        <fullName evidence="2">Uncharacterized protein</fullName>
    </submittedName>
</protein>